<dbReference type="PROSITE" id="PS00622">
    <property type="entry name" value="HTH_LUXR_1"/>
    <property type="match status" value="1"/>
</dbReference>
<feature type="domain" description="HTH luxR-type" evidence="3">
    <location>
        <begin position="858"/>
        <end position="920"/>
    </location>
</feature>
<protein>
    <submittedName>
        <fullName evidence="4">ATP-binding protein</fullName>
    </submittedName>
</protein>
<dbReference type="Gene3D" id="1.25.40.10">
    <property type="entry name" value="Tetratricopeptide repeat domain"/>
    <property type="match status" value="1"/>
</dbReference>
<dbReference type="InterPro" id="IPR036388">
    <property type="entry name" value="WH-like_DNA-bd_sf"/>
</dbReference>
<comment type="caution">
    <text evidence="4">The sequence shown here is derived from an EMBL/GenBank/DDBJ whole genome shotgun (WGS) entry which is preliminary data.</text>
</comment>
<dbReference type="SUPFAM" id="SSF48452">
    <property type="entry name" value="TPR-like"/>
    <property type="match status" value="1"/>
</dbReference>
<accession>A0ABV7YHX5</accession>
<dbReference type="PANTHER" id="PTHR16305:SF35">
    <property type="entry name" value="TRANSCRIPTIONAL ACTIVATOR DOMAIN"/>
    <property type="match status" value="1"/>
</dbReference>
<evidence type="ECO:0000259" key="3">
    <source>
        <dbReference type="PROSITE" id="PS50043"/>
    </source>
</evidence>
<dbReference type="CDD" id="cd06170">
    <property type="entry name" value="LuxR_C_like"/>
    <property type="match status" value="1"/>
</dbReference>
<dbReference type="EMBL" id="JBHRZH010000020">
    <property type="protein sequence ID" value="MFC3763659.1"/>
    <property type="molecule type" value="Genomic_DNA"/>
</dbReference>
<dbReference type="InterPro" id="IPR027417">
    <property type="entry name" value="P-loop_NTPase"/>
</dbReference>
<evidence type="ECO:0000313" key="5">
    <source>
        <dbReference type="Proteomes" id="UP001595699"/>
    </source>
</evidence>
<keyword evidence="1" id="KW-0547">Nucleotide-binding</keyword>
<keyword evidence="2 4" id="KW-0067">ATP-binding</keyword>
<proteinExistence type="predicted"/>
<dbReference type="RefSeq" id="WP_205118535.1">
    <property type="nucleotide sequence ID" value="NZ_JAFBCM010000001.1"/>
</dbReference>
<name>A0ABV7YHX5_9ACTN</name>
<keyword evidence="5" id="KW-1185">Reference proteome</keyword>
<dbReference type="Proteomes" id="UP001595699">
    <property type="component" value="Unassembled WGS sequence"/>
</dbReference>
<dbReference type="InterPro" id="IPR041664">
    <property type="entry name" value="AAA_16"/>
</dbReference>
<dbReference type="InterPro" id="IPR011990">
    <property type="entry name" value="TPR-like_helical_dom_sf"/>
</dbReference>
<reference evidence="5" key="1">
    <citation type="journal article" date="2019" name="Int. J. Syst. Evol. Microbiol.">
        <title>The Global Catalogue of Microorganisms (GCM) 10K type strain sequencing project: providing services to taxonomists for standard genome sequencing and annotation.</title>
        <authorList>
            <consortium name="The Broad Institute Genomics Platform"/>
            <consortium name="The Broad Institute Genome Sequencing Center for Infectious Disease"/>
            <person name="Wu L."/>
            <person name="Ma J."/>
        </authorList>
    </citation>
    <scope>NUCLEOTIDE SEQUENCE [LARGE SCALE GENOMIC DNA]</scope>
    <source>
        <strain evidence="5">CGMCC 4.7241</strain>
    </source>
</reference>
<dbReference type="PROSITE" id="PS50043">
    <property type="entry name" value="HTH_LUXR_2"/>
    <property type="match status" value="1"/>
</dbReference>
<dbReference type="SMART" id="SM00421">
    <property type="entry name" value="HTH_LUXR"/>
    <property type="match status" value="1"/>
</dbReference>
<evidence type="ECO:0000256" key="1">
    <source>
        <dbReference type="ARBA" id="ARBA00022741"/>
    </source>
</evidence>
<organism evidence="4 5">
    <name type="scientific">Tenggerimyces flavus</name>
    <dbReference type="NCBI Taxonomy" id="1708749"/>
    <lineage>
        <taxon>Bacteria</taxon>
        <taxon>Bacillati</taxon>
        <taxon>Actinomycetota</taxon>
        <taxon>Actinomycetes</taxon>
        <taxon>Propionibacteriales</taxon>
        <taxon>Nocardioidaceae</taxon>
        <taxon>Tenggerimyces</taxon>
    </lineage>
</organism>
<dbReference type="PRINTS" id="PR00038">
    <property type="entry name" value="HTHLUXR"/>
</dbReference>
<sequence length="920" mass="98113">MPGDQLFGRQAELAAVRWLLDAAANEPAGLAIEGEPGIGKSAIIQAAVAEATRRGFRVLFCRGAPAEARYGYAGLADLLESVPELSAPSFPLSEAQRHALAVAMLEADATGPVDAAAIANATSTVLRHLAGQQPVLLAIDDLSWLDASTLTALAFAVRRLAGCPVAVLIARRLDAPNPTVWDLHRMVDTFRQLELGPLRPADLHETLRAGLGVHLGRPALRRIHAATGGNPLYAVELVRALGPDAASIGSDPLPVPGSLIEIVADRLSKVDAAEHGDTGLPMLYAVAAAARPTMSRLTEVLGDGVQARLESAQEAGVVRIVEGRVEFTHPLLASVVLDRTPPIQRREIHSRLAAVESEPEARARHLALATLGSSAEVAEALDTAARQVVERGGAAANVAELLRLALARTPDADESGHVRRAHELAVALYEAGDLSGSSAELEAIIPRLPDGPEKARALLRDGTIAWLQEPSEAARSITAEALPYAVGDDALLGQIHGRLSVFYNTDRHRSAEHAAKAVEALERTDAHELYAAALCNLFHTEVLLGQPPRVELIERAIELEDPIGSPDQSTVPGVWYLALDQWDAARDRFATMIARDRARGDLSSEAGMLARLAEVELVADDWPAAMRMADEARAAARLSGSGSVDRAAAIRAQVLAHSGDHAAARTTSSAGLDRAESKGNRVDAIVWLSVLTSIAAAEGDSAEVVALTGRAADHYEQIGTIEPLVRLDPSQERASALVEVGALDEAAALLDAIEVRHRRIPRPFLAAALSRGRGLLLAARGDLDGALAASDVVLTEGLTWRRYDRARTLLERGRLQRRARRTGAAAESLEEALSIFTALGASVWSTVAKAELERLGRRRSVGTELTPTERRVAELIATGRTNREVATELYMSPRTVEAHVTHIYRKLGVRTRAELGRVFS</sequence>
<dbReference type="SUPFAM" id="SSF52540">
    <property type="entry name" value="P-loop containing nucleoside triphosphate hydrolases"/>
    <property type="match status" value="1"/>
</dbReference>
<dbReference type="Gene3D" id="1.10.10.10">
    <property type="entry name" value="Winged helix-like DNA-binding domain superfamily/Winged helix DNA-binding domain"/>
    <property type="match status" value="1"/>
</dbReference>
<dbReference type="PANTHER" id="PTHR16305">
    <property type="entry name" value="TESTICULAR SOLUBLE ADENYLYL CYCLASE"/>
    <property type="match status" value="1"/>
</dbReference>
<evidence type="ECO:0000256" key="2">
    <source>
        <dbReference type="ARBA" id="ARBA00022840"/>
    </source>
</evidence>
<dbReference type="SUPFAM" id="SSF46894">
    <property type="entry name" value="C-terminal effector domain of the bipartite response regulators"/>
    <property type="match status" value="1"/>
</dbReference>
<gene>
    <name evidence="4" type="ORF">ACFOUW_22670</name>
</gene>
<dbReference type="Pfam" id="PF13191">
    <property type="entry name" value="AAA_16"/>
    <property type="match status" value="1"/>
</dbReference>
<dbReference type="InterPro" id="IPR000792">
    <property type="entry name" value="Tscrpt_reg_LuxR_C"/>
</dbReference>
<dbReference type="GO" id="GO:0005524">
    <property type="term" value="F:ATP binding"/>
    <property type="evidence" value="ECO:0007669"/>
    <property type="project" value="UniProtKB-KW"/>
</dbReference>
<dbReference type="Pfam" id="PF00196">
    <property type="entry name" value="GerE"/>
    <property type="match status" value="1"/>
</dbReference>
<dbReference type="InterPro" id="IPR016032">
    <property type="entry name" value="Sig_transdc_resp-reg_C-effctor"/>
</dbReference>
<evidence type="ECO:0000313" key="4">
    <source>
        <dbReference type="EMBL" id="MFC3763659.1"/>
    </source>
</evidence>